<dbReference type="Pfam" id="PF08443">
    <property type="entry name" value="RimK"/>
    <property type="match status" value="1"/>
</dbReference>
<dbReference type="InterPro" id="IPR013815">
    <property type="entry name" value="ATP_grasp_subdomain_1"/>
</dbReference>
<reference evidence="6 7" key="1">
    <citation type="submission" date="2017-05" db="EMBL/GenBank/DDBJ databases">
        <authorList>
            <person name="Varghese N."/>
            <person name="Submissions S."/>
        </authorList>
    </citation>
    <scope>NUCLEOTIDE SEQUENCE [LARGE SCALE GENOMIC DNA]</scope>
    <source>
        <strain evidence="6 7">DSM 25457</strain>
    </source>
</reference>
<dbReference type="RefSeq" id="WP_283430338.1">
    <property type="nucleotide sequence ID" value="NZ_FXUG01000001.1"/>
</dbReference>
<evidence type="ECO:0000256" key="2">
    <source>
        <dbReference type="ARBA" id="ARBA00022741"/>
    </source>
</evidence>
<dbReference type="InterPro" id="IPR011761">
    <property type="entry name" value="ATP-grasp"/>
</dbReference>
<proteinExistence type="predicted"/>
<keyword evidence="6" id="KW-0687">Ribonucleoprotein</keyword>
<keyword evidence="2 4" id="KW-0547">Nucleotide-binding</keyword>
<dbReference type="PANTHER" id="PTHR21621:SF0">
    <property type="entry name" value="BETA-CITRYLGLUTAMATE SYNTHASE B-RELATED"/>
    <property type="match status" value="1"/>
</dbReference>
<dbReference type="PANTHER" id="PTHR21621">
    <property type="entry name" value="RIBOSOMAL PROTEIN S6 MODIFICATION PROTEIN"/>
    <property type="match status" value="1"/>
</dbReference>
<dbReference type="Gene3D" id="3.30.470.20">
    <property type="entry name" value="ATP-grasp fold, B domain"/>
    <property type="match status" value="1"/>
</dbReference>
<keyword evidence="6" id="KW-0436">Ligase</keyword>
<dbReference type="SUPFAM" id="SSF56059">
    <property type="entry name" value="Glutathione synthetase ATP-binding domain-like"/>
    <property type="match status" value="1"/>
</dbReference>
<keyword evidence="1" id="KW-0479">Metal-binding</keyword>
<comment type="caution">
    <text evidence="6">The sequence shown here is derived from an EMBL/GenBank/DDBJ whole genome shotgun (WGS) entry which is preliminary data.</text>
</comment>
<evidence type="ECO:0000313" key="6">
    <source>
        <dbReference type="EMBL" id="SMP38050.1"/>
    </source>
</evidence>
<keyword evidence="3 4" id="KW-0067">ATP-binding</keyword>
<dbReference type="GO" id="GO:0005840">
    <property type="term" value="C:ribosome"/>
    <property type="evidence" value="ECO:0007669"/>
    <property type="project" value="UniProtKB-KW"/>
</dbReference>
<organism evidence="6 7">
    <name type="scientific">Neorhodopirellula lusitana</name>
    <dbReference type="NCBI Taxonomy" id="445327"/>
    <lineage>
        <taxon>Bacteria</taxon>
        <taxon>Pseudomonadati</taxon>
        <taxon>Planctomycetota</taxon>
        <taxon>Planctomycetia</taxon>
        <taxon>Pirellulales</taxon>
        <taxon>Pirellulaceae</taxon>
        <taxon>Neorhodopirellula</taxon>
    </lineage>
</organism>
<dbReference type="PROSITE" id="PS50975">
    <property type="entry name" value="ATP_GRASP"/>
    <property type="match status" value="1"/>
</dbReference>
<evidence type="ECO:0000313" key="7">
    <source>
        <dbReference type="Proteomes" id="UP001158067"/>
    </source>
</evidence>
<feature type="domain" description="ATP-grasp" evidence="5">
    <location>
        <begin position="123"/>
        <end position="304"/>
    </location>
</feature>
<dbReference type="InterPro" id="IPR013651">
    <property type="entry name" value="ATP-grasp_RimK-type"/>
</dbReference>
<evidence type="ECO:0000256" key="3">
    <source>
        <dbReference type="ARBA" id="ARBA00022840"/>
    </source>
</evidence>
<keyword evidence="7" id="KW-1185">Reference proteome</keyword>
<keyword evidence="6" id="KW-0689">Ribosomal protein</keyword>
<dbReference type="InterPro" id="IPR004666">
    <property type="entry name" value="Rp_bS6_RimK/Lys_biosynth_LsyX"/>
</dbReference>
<accession>A0ABY1PR62</accession>
<dbReference type="Proteomes" id="UP001158067">
    <property type="component" value="Unassembled WGS sequence"/>
</dbReference>
<evidence type="ECO:0000259" key="5">
    <source>
        <dbReference type="PROSITE" id="PS50975"/>
    </source>
</evidence>
<dbReference type="Gene3D" id="3.30.1490.20">
    <property type="entry name" value="ATP-grasp fold, A domain"/>
    <property type="match status" value="1"/>
</dbReference>
<evidence type="ECO:0000256" key="4">
    <source>
        <dbReference type="PROSITE-ProRule" id="PRU00409"/>
    </source>
</evidence>
<dbReference type="NCBIfam" id="TIGR00768">
    <property type="entry name" value="rimK_fam"/>
    <property type="match status" value="1"/>
</dbReference>
<protein>
    <submittedName>
        <fullName evidence="6">Ribosomal protein S6--L-glutamate ligase/tetrahydromethanopterin:alpha-L-glutamate ligase</fullName>
    </submittedName>
</protein>
<sequence length="310" mass="33903">MTRRSILVLGGRDPHSPQLGWHLSQLEEAAKRHAADISFLGYDAVRGDLSGDVSTQLSGVVGSLTPFDAILTRTMPMGSFEQVLFRLSVLHDEYDRRKQAGTQATICNPPAALEIAIDKFATLARGRRLGIPVPPTAVVQSRAEAMEAFEVLGGDVVVKPIFGGEGRGVMRLQNRELAWTAFSALSQVGSVLYIQQFIPPGGRDIRILVLGDQVFAIRRTSGNDFRTNVKAGGKSERIELDDHWRTIALRFCDSLQLRYAAVDLIESENGNGFYLIEVNAIPGWKSAQSVMPISIADQIVSFLLSTTHSV</sequence>
<name>A0ABY1PR62_9BACT</name>
<dbReference type="GO" id="GO:0016874">
    <property type="term" value="F:ligase activity"/>
    <property type="evidence" value="ECO:0007669"/>
    <property type="project" value="UniProtKB-KW"/>
</dbReference>
<gene>
    <name evidence="6" type="ORF">SAMN06265222_10168</name>
</gene>
<dbReference type="EMBL" id="FXUG01000001">
    <property type="protein sequence ID" value="SMP38050.1"/>
    <property type="molecule type" value="Genomic_DNA"/>
</dbReference>
<evidence type="ECO:0000256" key="1">
    <source>
        <dbReference type="ARBA" id="ARBA00022723"/>
    </source>
</evidence>